<name>A0A6J4TFV1_9ACTN</name>
<evidence type="ECO:0000256" key="1">
    <source>
        <dbReference type="SAM" id="MobiDB-lite"/>
    </source>
</evidence>
<feature type="compositionally biased region" description="Basic and acidic residues" evidence="1">
    <location>
        <begin position="135"/>
        <end position="147"/>
    </location>
</feature>
<feature type="compositionally biased region" description="Basic residues" evidence="1">
    <location>
        <begin position="167"/>
        <end position="182"/>
    </location>
</feature>
<feature type="compositionally biased region" description="Basic and acidic residues" evidence="1">
    <location>
        <begin position="185"/>
        <end position="194"/>
    </location>
</feature>
<dbReference type="EMBL" id="CADCVS010000400">
    <property type="protein sequence ID" value="CAA9522137.1"/>
    <property type="molecule type" value="Genomic_DNA"/>
</dbReference>
<feature type="compositionally biased region" description="Pro residues" evidence="1">
    <location>
        <begin position="1"/>
        <end position="11"/>
    </location>
</feature>
<feature type="compositionally biased region" description="Basic residues" evidence="1">
    <location>
        <begin position="148"/>
        <end position="159"/>
    </location>
</feature>
<feature type="compositionally biased region" description="Basic residues" evidence="1">
    <location>
        <begin position="124"/>
        <end position="134"/>
    </location>
</feature>
<protein>
    <submittedName>
        <fullName evidence="2">Uncharacterized protein</fullName>
    </submittedName>
</protein>
<dbReference type="AlphaFoldDB" id="A0A6J4TFV1"/>
<feature type="compositionally biased region" description="Basic residues" evidence="1">
    <location>
        <begin position="85"/>
        <end position="95"/>
    </location>
</feature>
<sequence length="244" mass="26283">ARAHAPRPPALAPLHDRGGRAPPQGPRVREGLAPARHAPRGDGAGLRRGPPDGPRAARRRRARPRLPRHPRAPRGAGAGAGALPGRRRPGRRALGRRGAPGPRPPAPLGRPALPARVDGDLRRRGPARPARHRLRDALHPRDLEVPRDHRRAARLGPRRPSREARPRGRAGGRGRHRRRGAQRGRPPDRRDAARPAHGGRPAPAARGATGRGDRAPVVPGVRRRGARGRLSARLGALARRARLV</sequence>
<feature type="compositionally biased region" description="Basic residues" evidence="1">
    <location>
        <begin position="56"/>
        <end position="72"/>
    </location>
</feature>
<feature type="non-terminal residue" evidence="2">
    <location>
        <position position="244"/>
    </location>
</feature>
<feature type="region of interest" description="Disordered" evidence="1">
    <location>
        <begin position="1"/>
        <end position="229"/>
    </location>
</feature>
<organism evidence="2">
    <name type="scientific">uncultured Solirubrobacteraceae bacterium</name>
    <dbReference type="NCBI Taxonomy" id="1162706"/>
    <lineage>
        <taxon>Bacteria</taxon>
        <taxon>Bacillati</taxon>
        <taxon>Actinomycetota</taxon>
        <taxon>Thermoleophilia</taxon>
        <taxon>Solirubrobacterales</taxon>
        <taxon>Solirubrobacteraceae</taxon>
        <taxon>environmental samples</taxon>
    </lineage>
</organism>
<proteinExistence type="predicted"/>
<feature type="compositionally biased region" description="Low complexity" evidence="1">
    <location>
        <begin position="195"/>
        <end position="208"/>
    </location>
</feature>
<feature type="non-terminal residue" evidence="2">
    <location>
        <position position="1"/>
    </location>
</feature>
<reference evidence="2" key="1">
    <citation type="submission" date="2020-02" db="EMBL/GenBank/DDBJ databases">
        <authorList>
            <person name="Meier V. D."/>
        </authorList>
    </citation>
    <scope>NUCLEOTIDE SEQUENCE</scope>
    <source>
        <strain evidence="2">AVDCRST_MAG30</strain>
    </source>
</reference>
<accession>A0A6J4TFV1</accession>
<gene>
    <name evidence="2" type="ORF">AVDCRST_MAG30-3112</name>
</gene>
<evidence type="ECO:0000313" key="2">
    <source>
        <dbReference type="EMBL" id="CAA9522137.1"/>
    </source>
</evidence>